<comment type="caution">
    <text evidence="8">The sequence shown here is derived from an EMBL/GenBank/DDBJ whole genome shotgun (WGS) entry which is preliminary data.</text>
</comment>
<dbReference type="Proteomes" id="UP001235664">
    <property type="component" value="Unassembled WGS sequence"/>
</dbReference>
<comment type="cofactor">
    <cofactor evidence="6">
        <name>Mg(2+)</name>
        <dbReference type="ChEBI" id="CHEBI:18420"/>
    </cofactor>
</comment>
<evidence type="ECO:0000256" key="5">
    <source>
        <dbReference type="ARBA" id="ARBA00047317"/>
    </source>
</evidence>
<proteinExistence type="inferred from homology"/>
<name>A0ABT9H8V5_9SPHN</name>
<comment type="pathway">
    <text evidence="2 6">Cofactor biosynthesis; molybdopterin biosynthesis.</text>
</comment>
<dbReference type="InterPro" id="IPR036425">
    <property type="entry name" value="MoaB/Mog-like_dom_sf"/>
</dbReference>
<dbReference type="RefSeq" id="WP_305929580.1">
    <property type="nucleotide sequence ID" value="NZ_JAVAIL010000002.1"/>
</dbReference>
<dbReference type="InterPro" id="IPR008284">
    <property type="entry name" value="MoCF_biosynth_CS"/>
</dbReference>
<comment type="catalytic activity">
    <reaction evidence="5">
        <text>adenylyl-molybdopterin + molybdate = Mo-molybdopterin + AMP + H(+)</text>
        <dbReference type="Rhea" id="RHEA:35047"/>
        <dbReference type="ChEBI" id="CHEBI:15378"/>
        <dbReference type="ChEBI" id="CHEBI:36264"/>
        <dbReference type="ChEBI" id="CHEBI:62727"/>
        <dbReference type="ChEBI" id="CHEBI:71302"/>
        <dbReference type="ChEBI" id="CHEBI:456215"/>
        <dbReference type="EC" id="2.10.1.1"/>
    </reaction>
</comment>
<dbReference type="InterPro" id="IPR005110">
    <property type="entry name" value="MoeA_linker/N"/>
</dbReference>
<protein>
    <recommendedName>
        <fullName evidence="6">Molybdopterin molybdenumtransferase</fullName>
        <ecNumber evidence="6">2.10.1.1</ecNumber>
    </recommendedName>
</protein>
<sequence>MSGAGLLPLSEAQQRLLALARPTPVVELPLGRCLGHYLARPLTAVRGQPAADLSAMDGYAIRWVDLPGPWSLAGESAAGRPFEGMLQPGQAARISTGAILPAGADTILVQEDAERDEQTLRLTGEGPPGRGAHIRCAGHDFMPGTALASAGEMIDARLIALSAMAGHGTLPVHRRIRVAIFDTGDELVEPGMALPSPAHLPASNGIMLGAMLAQLPVDTASSAIVPDRLEAVIEALSAHADADVVITTGGASVGDHDLIQPALKRLGGSVDFWRIAMRPGRPVMVARLGKSIAVGLPGNPVSAFVTAQMLVLPLLRTMLGAAVALPQPTLLPAGAPFPAVGHRQDFVRARIIGGAIHPLDNQDSGALHTLRRADALAIRPPHAAAATTGDPIACLLLS</sequence>
<dbReference type="SMART" id="SM00852">
    <property type="entry name" value="MoCF_biosynth"/>
    <property type="match status" value="1"/>
</dbReference>
<dbReference type="InterPro" id="IPR038987">
    <property type="entry name" value="MoeA-like"/>
</dbReference>
<dbReference type="PANTHER" id="PTHR10192:SF5">
    <property type="entry name" value="GEPHYRIN"/>
    <property type="match status" value="1"/>
</dbReference>
<dbReference type="Gene3D" id="3.90.105.10">
    <property type="entry name" value="Molybdopterin biosynthesis moea protein, domain 2"/>
    <property type="match status" value="1"/>
</dbReference>
<evidence type="ECO:0000256" key="2">
    <source>
        <dbReference type="ARBA" id="ARBA00005046"/>
    </source>
</evidence>
<dbReference type="Gene3D" id="2.170.190.11">
    <property type="entry name" value="Molybdopterin biosynthesis moea protein, domain 3"/>
    <property type="match status" value="1"/>
</dbReference>
<dbReference type="EC" id="2.10.1.1" evidence="6"/>
<keyword evidence="4 6" id="KW-0501">Molybdenum cofactor biosynthesis</keyword>
<feature type="domain" description="MoaB/Mog" evidence="7">
    <location>
        <begin position="179"/>
        <end position="317"/>
    </location>
</feature>
<comment type="similarity">
    <text evidence="3 6">Belongs to the MoeA family.</text>
</comment>
<evidence type="ECO:0000256" key="4">
    <source>
        <dbReference type="ARBA" id="ARBA00023150"/>
    </source>
</evidence>
<dbReference type="SUPFAM" id="SSF53218">
    <property type="entry name" value="Molybdenum cofactor biosynthesis proteins"/>
    <property type="match status" value="1"/>
</dbReference>
<dbReference type="PROSITE" id="PS01079">
    <property type="entry name" value="MOCF_BIOSYNTHESIS_2"/>
    <property type="match status" value="1"/>
</dbReference>
<evidence type="ECO:0000313" key="8">
    <source>
        <dbReference type="EMBL" id="MDP4539454.1"/>
    </source>
</evidence>
<dbReference type="SUPFAM" id="SSF63882">
    <property type="entry name" value="MoeA N-terminal region -like"/>
    <property type="match status" value="1"/>
</dbReference>
<dbReference type="InterPro" id="IPR005111">
    <property type="entry name" value="MoeA_C_domain_IV"/>
</dbReference>
<gene>
    <name evidence="8" type="ORF">Q9K01_07470</name>
</gene>
<keyword evidence="6" id="KW-0479">Metal-binding</keyword>
<dbReference type="InterPro" id="IPR036688">
    <property type="entry name" value="MoeA_C_domain_IV_sf"/>
</dbReference>
<reference evidence="8 9" key="1">
    <citation type="submission" date="2023-08" db="EMBL/GenBank/DDBJ databases">
        <title>genomic of DY56.</title>
        <authorList>
            <person name="Wang Y."/>
        </authorList>
    </citation>
    <scope>NUCLEOTIDE SEQUENCE [LARGE SCALE GENOMIC DNA]</scope>
    <source>
        <strain evidence="8 9">DY56-A-20</strain>
    </source>
</reference>
<evidence type="ECO:0000313" key="9">
    <source>
        <dbReference type="Proteomes" id="UP001235664"/>
    </source>
</evidence>
<organism evidence="8 9">
    <name type="scientific">Qipengyuania benthica</name>
    <dbReference type="NCBI Taxonomy" id="3067651"/>
    <lineage>
        <taxon>Bacteria</taxon>
        <taxon>Pseudomonadati</taxon>
        <taxon>Pseudomonadota</taxon>
        <taxon>Alphaproteobacteria</taxon>
        <taxon>Sphingomonadales</taxon>
        <taxon>Erythrobacteraceae</taxon>
        <taxon>Qipengyuania</taxon>
    </lineage>
</organism>
<dbReference type="Pfam" id="PF03453">
    <property type="entry name" value="MoeA_N"/>
    <property type="match status" value="1"/>
</dbReference>
<dbReference type="Pfam" id="PF03454">
    <property type="entry name" value="MoeA_C"/>
    <property type="match status" value="1"/>
</dbReference>
<accession>A0ABT9H8V5</accession>
<keyword evidence="6" id="KW-0500">Molybdenum</keyword>
<dbReference type="Gene3D" id="2.40.340.10">
    <property type="entry name" value="MoeA, C-terminal, domain IV"/>
    <property type="match status" value="1"/>
</dbReference>
<evidence type="ECO:0000256" key="1">
    <source>
        <dbReference type="ARBA" id="ARBA00002901"/>
    </source>
</evidence>
<dbReference type="Gene3D" id="3.40.980.10">
    <property type="entry name" value="MoaB/Mog-like domain"/>
    <property type="match status" value="1"/>
</dbReference>
<dbReference type="InterPro" id="IPR036135">
    <property type="entry name" value="MoeA_linker/N_sf"/>
</dbReference>
<evidence type="ECO:0000259" key="7">
    <source>
        <dbReference type="SMART" id="SM00852"/>
    </source>
</evidence>
<evidence type="ECO:0000256" key="3">
    <source>
        <dbReference type="ARBA" id="ARBA00010763"/>
    </source>
</evidence>
<keyword evidence="6" id="KW-0460">Magnesium</keyword>
<keyword evidence="9" id="KW-1185">Reference proteome</keyword>
<dbReference type="SUPFAM" id="SSF63867">
    <property type="entry name" value="MoeA C-terminal domain-like"/>
    <property type="match status" value="1"/>
</dbReference>
<dbReference type="PANTHER" id="PTHR10192">
    <property type="entry name" value="MOLYBDOPTERIN BIOSYNTHESIS PROTEIN"/>
    <property type="match status" value="1"/>
</dbReference>
<dbReference type="EMBL" id="JAVAIL010000002">
    <property type="protein sequence ID" value="MDP4539454.1"/>
    <property type="molecule type" value="Genomic_DNA"/>
</dbReference>
<evidence type="ECO:0000256" key="6">
    <source>
        <dbReference type="RuleBase" id="RU365090"/>
    </source>
</evidence>
<dbReference type="InterPro" id="IPR001453">
    <property type="entry name" value="MoaB/Mog_dom"/>
</dbReference>
<keyword evidence="6" id="KW-0808">Transferase</keyword>
<dbReference type="Pfam" id="PF00994">
    <property type="entry name" value="MoCF_biosynth"/>
    <property type="match status" value="1"/>
</dbReference>
<dbReference type="CDD" id="cd00887">
    <property type="entry name" value="MoeA"/>
    <property type="match status" value="1"/>
</dbReference>
<comment type="function">
    <text evidence="1 6">Catalyzes the insertion of molybdate into adenylated molybdopterin with the concomitant release of AMP.</text>
</comment>